<dbReference type="Proteomes" id="UP000054845">
    <property type="component" value="Unassembled WGS sequence"/>
</dbReference>
<evidence type="ECO:0000313" key="3">
    <source>
        <dbReference type="Proteomes" id="UP000054845"/>
    </source>
</evidence>
<keyword evidence="1" id="KW-0732">Signal</keyword>
<dbReference type="EMBL" id="CCYA01000391">
    <property type="protein sequence ID" value="CEH16835.1"/>
    <property type="molecule type" value="Genomic_DNA"/>
</dbReference>
<evidence type="ECO:0000256" key="1">
    <source>
        <dbReference type="SAM" id="SignalP"/>
    </source>
</evidence>
<reference evidence="3" key="1">
    <citation type="submission" date="2014-09" db="EMBL/GenBank/DDBJ databases">
        <authorList>
            <person name="Sharma Rahul"/>
            <person name="Thines Marco"/>
        </authorList>
    </citation>
    <scope>NUCLEOTIDE SEQUENCE [LARGE SCALE GENOMIC DNA]</scope>
</reference>
<accession>A0A0P1BL15</accession>
<protein>
    <submittedName>
        <fullName evidence="2">Uncharacterized protein</fullName>
    </submittedName>
</protein>
<sequence length="134" mass="15171">MAKSVLPLAHLCVIFLFMQSSAVRGLDKTWKPHALKGDPVAALTVSYTRPPEKCAGYFWPAATYNDACDIWKQICLSFDAKAVPFIREDTEAEVAKNDRAYAKVDCYLPKADISYVKQARELICWAEYSTLKDW</sequence>
<evidence type="ECO:0000313" key="2">
    <source>
        <dbReference type="EMBL" id="CEH16835.1"/>
    </source>
</evidence>
<keyword evidence="3" id="KW-1185">Reference proteome</keyword>
<feature type="signal peptide" evidence="1">
    <location>
        <begin position="1"/>
        <end position="25"/>
    </location>
</feature>
<organism evidence="2 3">
    <name type="scientific">Ceraceosorus bombacis</name>
    <dbReference type="NCBI Taxonomy" id="401625"/>
    <lineage>
        <taxon>Eukaryota</taxon>
        <taxon>Fungi</taxon>
        <taxon>Dikarya</taxon>
        <taxon>Basidiomycota</taxon>
        <taxon>Ustilaginomycotina</taxon>
        <taxon>Exobasidiomycetes</taxon>
        <taxon>Ceraceosorales</taxon>
        <taxon>Ceraceosoraceae</taxon>
        <taxon>Ceraceosorus</taxon>
    </lineage>
</organism>
<feature type="chain" id="PRO_5006059638" evidence="1">
    <location>
        <begin position="26"/>
        <end position="134"/>
    </location>
</feature>
<proteinExistence type="predicted"/>
<dbReference type="AlphaFoldDB" id="A0A0P1BL15"/>
<name>A0A0P1BL15_9BASI</name>